<keyword evidence="1" id="KW-0812">Transmembrane</keyword>
<feature type="transmembrane region" description="Helical" evidence="1">
    <location>
        <begin position="300"/>
        <end position="326"/>
    </location>
</feature>
<proteinExistence type="predicted"/>
<evidence type="ECO:0000313" key="2">
    <source>
        <dbReference type="EMBL" id="TFK87853.1"/>
    </source>
</evidence>
<feature type="transmembrane region" description="Helical" evidence="1">
    <location>
        <begin position="41"/>
        <end position="63"/>
    </location>
</feature>
<evidence type="ECO:0000313" key="3">
    <source>
        <dbReference type="Proteomes" id="UP000308197"/>
    </source>
</evidence>
<evidence type="ECO:0000256" key="1">
    <source>
        <dbReference type="SAM" id="Phobius"/>
    </source>
</evidence>
<dbReference type="AlphaFoldDB" id="A0A5C3PPD4"/>
<feature type="transmembrane region" description="Helical" evidence="1">
    <location>
        <begin position="204"/>
        <end position="232"/>
    </location>
</feature>
<keyword evidence="3" id="KW-1185">Reference proteome</keyword>
<feature type="transmembrane region" description="Helical" evidence="1">
    <location>
        <begin position="75"/>
        <end position="100"/>
    </location>
</feature>
<dbReference type="EMBL" id="ML211136">
    <property type="protein sequence ID" value="TFK87853.1"/>
    <property type="molecule type" value="Genomic_DNA"/>
</dbReference>
<keyword evidence="1" id="KW-0472">Membrane</keyword>
<reference evidence="2 3" key="1">
    <citation type="journal article" date="2019" name="Nat. Ecol. Evol.">
        <title>Megaphylogeny resolves global patterns of mushroom evolution.</title>
        <authorList>
            <person name="Varga T."/>
            <person name="Krizsan K."/>
            <person name="Foldi C."/>
            <person name="Dima B."/>
            <person name="Sanchez-Garcia M."/>
            <person name="Sanchez-Ramirez S."/>
            <person name="Szollosi G.J."/>
            <person name="Szarkandi J.G."/>
            <person name="Papp V."/>
            <person name="Albert L."/>
            <person name="Andreopoulos W."/>
            <person name="Angelini C."/>
            <person name="Antonin V."/>
            <person name="Barry K.W."/>
            <person name="Bougher N.L."/>
            <person name="Buchanan P."/>
            <person name="Buyck B."/>
            <person name="Bense V."/>
            <person name="Catcheside P."/>
            <person name="Chovatia M."/>
            <person name="Cooper J."/>
            <person name="Damon W."/>
            <person name="Desjardin D."/>
            <person name="Finy P."/>
            <person name="Geml J."/>
            <person name="Haridas S."/>
            <person name="Hughes K."/>
            <person name="Justo A."/>
            <person name="Karasinski D."/>
            <person name="Kautmanova I."/>
            <person name="Kiss B."/>
            <person name="Kocsube S."/>
            <person name="Kotiranta H."/>
            <person name="LaButti K.M."/>
            <person name="Lechner B.E."/>
            <person name="Liimatainen K."/>
            <person name="Lipzen A."/>
            <person name="Lukacs Z."/>
            <person name="Mihaltcheva S."/>
            <person name="Morgado L.N."/>
            <person name="Niskanen T."/>
            <person name="Noordeloos M.E."/>
            <person name="Ohm R.A."/>
            <person name="Ortiz-Santana B."/>
            <person name="Ovrebo C."/>
            <person name="Racz N."/>
            <person name="Riley R."/>
            <person name="Savchenko A."/>
            <person name="Shiryaev A."/>
            <person name="Soop K."/>
            <person name="Spirin V."/>
            <person name="Szebenyi C."/>
            <person name="Tomsovsky M."/>
            <person name="Tulloss R.E."/>
            <person name="Uehling J."/>
            <person name="Grigoriev I.V."/>
            <person name="Vagvolgyi C."/>
            <person name="Papp T."/>
            <person name="Martin F.M."/>
            <person name="Miettinen O."/>
            <person name="Hibbett D.S."/>
            <person name="Nagy L.G."/>
        </authorList>
    </citation>
    <scope>NUCLEOTIDE SEQUENCE [LARGE SCALE GENOMIC DNA]</scope>
    <source>
        <strain evidence="2 3">HHB13444</strain>
    </source>
</reference>
<feature type="transmembrane region" description="Helical" evidence="1">
    <location>
        <begin position="165"/>
        <end position="184"/>
    </location>
</feature>
<accession>A0A5C3PPD4</accession>
<name>A0A5C3PPD4_9APHY</name>
<sequence length="409" mass="42947">MSLLPGLPSPSSSEGPGIGASEAFVVLVVDTVSHSSQLLNAILSSILFGVATSLAAATAYILIGKGLNARAPLTLFLATLILYTSTASFCIAGYVAAFAVQGEEVSAANAAFAQNSQVLFNPLPTANFVSKMSCIQTAALTINVLVGDAIVWWRASMIWMGRSRTVILCVYIILLSATFALSVVDTCGACNVLLVTHSNLGFGRLFAGTMFGTAASILSLTTNILATCLTGYKAWEHGRCLKDYLAEGSTMTSVERVLILLTESGIVYGAIWVIVVAYQVGELNQTIYGSGASTVSYWLIAGYFVDGALVPLIAIYPMFIIVLVALKKSQMESSFAFTSNLTVHASQFRSPVSVTLDTGSSRNNASLSAGGRRASGTVVALRQLGGDSLHSGIEDSDLFHGMRGSKETV</sequence>
<protein>
    <submittedName>
        <fullName evidence="2">Uncharacterized protein</fullName>
    </submittedName>
</protein>
<dbReference type="InParanoid" id="A0A5C3PPD4"/>
<dbReference type="Proteomes" id="UP000308197">
    <property type="component" value="Unassembled WGS sequence"/>
</dbReference>
<feature type="transmembrane region" description="Helical" evidence="1">
    <location>
        <begin position="128"/>
        <end position="153"/>
    </location>
</feature>
<gene>
    <name evidence="2" type="ORF">K466DRAFT_586039</name>
</gene>
<keyword evidence="1" id="KW-1133">Transmembrane helix</keyword>
<organism evidence="2 3">
    <name type="scientific">Polyporus arcularius HHB13444</name>
    <dbReference type="NCBI Taxonomy" id="1314778"/>
    <lineage>
        <taxon>Eukaryota</taxon>
        <taxon>Fungi</taxon>
        <taxon>Dikarya</taxon>
        <taxon>Basidiomycota</taxon>
        <taxon>Agaricomycotina</taxon>
        <taxon>Agaricomycetes</taxon>
        <taxon>Polyporales</taxon>
        <taxon>Polyporaceae</taxon>
        <taxon>Polyporus</taxon>
    </lineage>
</organism>
<feature type="transmembrane region" description="Helical" evidence="1">
    <location>
        <begin position="257"/>
        <end position="280"/>
    </location>
</feature>